<dbReference type="Proteomes" id="UP000176603">
    <property type="component" value="Unassembled WGS sequence"/>
</dbReference>
<name>A0A1F7ULF9_9BACT</name>
<feature type="transmembrane region" description="Helical" evidence="2">
    <location>
        <begin position="333"/>
        <end position="353"/>
    </location>
</feature>
<dbReference type="AlphaFoldDB" id="A0A1F7ULF9"/>
<keyword evidence="2" id="KW-0812">Transmembrane</keyword>
<protein>
    <recommendedName>
        <fullName evidence="5">TrbL/VirB6 plasmid conjugal transfer protein</fullName>
    </recommendedName>
</protein>
<feature type="transmembrane region" description="Helical" evidence="2">
    <location>
        <begin position="102"/>
        <end position="122"/>
    </location>
</feature>
<evidence type="ECO:0000256" key="2">
    <source>
        <dbReference type="SAM" id="Phobius"/>
    </source>
</evidence>
<dbReference type="STRING" id="1802399.A3E39_02135"/>
<accession>A0A1F7ULF9</accession>
<gene>
    <name evidence="3" type="ORF">A3E39_02135</name>
</gene>
<evidence type="ECO:0000313" key="3">
    <source>
        <dbReference type="EMBL" id="OGL78584.1"/>
    </source>
</evidence>
<feature type="transmembrane region" description="Helical" evidence="2">
    <location>
        <begin position="51"/>
        <end position="73"/>
    </location>
</feature>
<feature type="compositionally biased region" description="Pro residues" evidence="1">
    <location>
        <begin position="1010"/>
        <end position="1019"/>
    </location>
</feature>
<feature type="transmembrane region" description="Helical" evidence="2">
    <location>
        <begin position="245"/>
        <end position="265"/>
    </location>
</feature>
<feature type="compositionally biased region" description="Pro residues" evidence="1">
    <location>
        <begin position="1026"/>
        <end position="1047"/>
    </location>
</feature>
<reference evidence="3 4" key="1">
    <citation type="journal article" date="2016" name="Nat. Commun.">
        <title>Thousands of microbial genomes shed light on interconnected biogeochemical processes in an aquifer system.</title>
        <authorList>
            <person name="Anantharaman K."/>
            <person name="Brown C.T."/>
            <person name="Hug L.A."/>
            <person name="Sharon I."/>
            <person name="Castelle C.J."/>
            <person name="Probst A.J."/>
            <person name="Thomas B.C."/>
            <person name="Singh A."/>
            <person name="Wilkins M.J."/>
            <person name="Karaoz U."/>
            <person name="Brodie E.L."/>
            <person name="Williams K.H."/>
            <person name="Hubbard S.S."/>
            <person name="Banfield J.F."/>
        </authorList>
    </citation>
    <scope>NUCLEOTIDE SEQUENCE [LARGE SCALE GENOMIC DNA]</scope>
</reference>
<sequence>MPSTIPERVGADVRRRLERAWIASVGFVTVLGIMAPGGVKAEVVQDFINYIMLAVSFILQWVLFFMGKLVLLITNVVVDVAQYNSFVTAAPVMSGWPLVRDVVNMFFIVVLLVTAFSTIIQWKKFDYRKILPKLLLMAVLVNFSKQLIGLLIDFSQILMLTFVNGFKAAAAGNFVKALKLDKMMTFDPQDVQNQAQGKQTEFPSKDSMLLKIVLSEFLGVFFMGTTIVMLLIMLVYLLVRVVGLWIALIFSPAALFVTALSGTPVASKVSLVGDKYWSRLGAMLSGGPIMAFFLWLTLSTVQGGDIVGFTVEAPKSEETVSYFSSAIGNTQDVATYFVALIMLLMGVEAAVAVSGEIGSTFLSGAVGKIQTGGMAATKFAAYGGMAAVAGYAARGAGRAAERKLELRERLGRGLQGVAARGGVIGGLATAAGAGTAGAALRRGRAGERAEAAKRVEGATFGMDATQRMQYLTNASRGLGEKSREAGVMLAKQQMSPEGTKVIQDQFVAEGTAKGLGGATLAAYAQSKARDQQGAALGRLDGIATARGDQDMLKEVREWKEKRPDLLQGEDFEKARHGLMGMTPEEMATTVKAEAFKDTRVADAVIQRMLKPDGTLDETSLDYEKLAKGRGLRAELIKQRHAELAAEAQAGGQPLSISTMNQAFAASNMAGAYMARVEEGGRVRYVSQSAEQVAAAREAVTGKKAAAAGGEEWEKPIRRESEINAAKERLARARAEGAPPERMAEVQQGMMAAGAPMTEAFGVDQKGTFSSDQDRAAFSMTMQNVNTAAEAGRLDMSVVQNMDFDLLQQNPGGRNEARSVFIEKVSTDGLRKAAVDATGSQNRAAQRRVTQMAQVVDMEGARAEKTLAQANLKLANKMDVGQITGDYEKAKKSGDMSGFQRQLDAINAESGVELTQSDVSAMSKRLDMNADPTLQAYKKNMSARGATAARRFGKGVVAGGAAVAGAAAGGAAAVGATTRRFATPEGRTAAGVAGLERTAARQELRGAVTPPIAPAGPGGPPRRRPDVPPPGPRPTPPSPPPPPPPSPTIPDLEVPPPRRRT</sequence>
<feature type="transmembrane region" description="Helical" evidence="2">
    <location>
        <begin position="217"/>
        <end position="239"/>
    </location>
</feature>
<comment type="caution">
    <text evidence="3">The sequence shown here is derived from an EMBL/GenBank/DDBJ whole genome shotgun (WGS) entry which is preliminary data.</text>
</comment>
<organism evidence="3 4">
    <name type="scientific">Candidatus Uhrbacteria bacterium RIFCSPHIGHO2_12_FULL_60_25</name>
    <dbReference type="NCBI Taxonomy" id="1802399"/>
    <lineage>
        <taxon>Bacteria</taxon>
        <taxon>Candidatus Uhriibacteriota</taxon>
    </lineage>
</organism>
<feature type="transmembrane region" description="Helical" evidence="2">
    <location>
        <begin position="277"/>
        <end position="298"/>
    </location>
</feature>
<evidence type="ECO:0000313" key="4">
    <source>
        <dbReference type="Proteomes" id="UP000176603"/>
    </source>
</evidence>
<feature type="region of interest" description="Disordered" evidence="1">
    <location>
        <begin position="1002"/>
        <end position="1060"/>
    </location>
</feature>
<evidence type="ECO:0008006" key="5">
    <source>
        <dbReference type="Google" id="ProtNLM"/>
    </source>
</evidence>
<keyword evidence="2" id="KW-0472">Membrane</keyword>
<keyword evidence="2" id="KW-1133">Transmembrane helix</keyword>
<feature type="transmembrane region" description="Helical" evidence="2">
    <location>
        <begin position="134"/>
        <end position="152"/>
    </location>
</feature>
<feature type="transmembrane region" description="Helical" evidence="2">
    <location>
        <begin position="20"/>
        <end position="39"/>
    </location>
</feature>
<evidence type="ECO:0000256" key="1">
    <source>
        <dbReference type="SAM" id="MobiDB-lite"/>
    </source>
</evidence>
<proteinExistence type="predicted"/>
<dbReference type="EMBL" id="MGEH01000028">
    <property type="protein sequence ID" value="OGL78584.1"/>
    <property type="molecule type" value="Genomic_DNA"/>
</dbReference>